<feature type="binding site" evidence="2">
    <location>
        <position position="104"/>
    </location>
    <ligand>
        <name>Fe cation</name>
        <dbReference type="ChEBI" id="CHEBI:24875"/>
    </ligand>
</feature>
<keyword evidence="7" id="KW-1185">Reference proteome</keyword>
<dbReference type="Pfam" id="PF05726">
    <property type="entry name" value="Pirin_C"/>
    <property type="match status" value="1"/>
</dbReference>
<proteinExistence type="inferred from homology"/>
<dbReference type="Pfam" id="PF02678">
    <property type="entry name" value="Pirin"/>
    <property type="match status" value="1"/>
</dbReference>
<dbReference type="InterPro" id="IPR011051">
    <property type="entry name" value="RmlC_Cupin_sf"/>
</dbReference>
<evidence type="ECO:0000259" key="5">
    <source>
        <dbReference type="Pfam" id="PF05726"/>
    </source>
</evidence>
<keyword evidence="2" id="KW-0479">Metal-binding</keyword>
<feature type="domain" description="Pirin N-terminal" evidence="4">
    <location>
        <begin position="24"/>
        <end position="126"/>
    </location>
</feature>
<dbReference type="InterPro" id="IPR003829">
    <property type="entry name" value="Pirin_N_dom"/>
</dbReference>
<dbReference type="PANTHER" id="PTHR13903">
    <property type="entry name" value="PIRIN-RELATED"/>
    <property type="match status" value="1"/>
</dbReference>
<dbReference type="OrthoDB" id="321327at2"/>
<accession>A0A5C6RH22</accession>
<keyword evidence="2" id="KW-0408">Iron</keyword>
<dbReference type="AlphaFoldDB" id="A0A5C6RH22"/>
<dbReference type="CDD" id="cd02909">
    <property type="entry name" value="cupin_pirin_N"/>
    <property type="match status" value="1"/>
</dbReference>
<feature type="binding site" evidence="2">
    <location>
        <position position="106"/>
    </location>
    <ligand>
        <name>Fe cation</name>
        <dbReference type="ChEBI" id="CHEBI:24875"/>
    </ligand>
</feature>
<name>A0A5C6RH22_9BACT</name>
<dbReference type="PIRSF" id="PIRSF006232">
    <property type="entry name" value="Pirin"/>
    <property type="match status" value="1"/>
</dbReference>
<dbReference type="PANTHER" id="PTHR13903:SF8">
    <property type="entry name" value="PIRIN"/>
    <property type="match status" value="1"/>
</dbReference>
<evidence type="ECO:0000256" key="1">
    <source>
        <dbReference type="ARBA" id="ARBA00008416"/>
    </source>
</evidence>
<feature type="domain" description="Pirin C-terminal" evidence="5">
    <location>
        <begin position="183"/>
        <end position="284"/>
    </location>
</feature>
<dbReference type="SUPFAM" id="SSF51182">
    <property type="entry name" value="RmlC-like cupins"/>
    <property type="match status" value="1"/>
</dbReference>
<evidence type="ECO:0000259" key="4">
    <source>
        <dbReference type="Pfam" id="PF02678"/>
    </source>
</evidence>
<comment type="similarity">
    <text evidence="1 3">Belongs to the pirin family.</text>
</comment>
<dbReference type="CDD" id="cd02247">
    <property type="entry name" value="cupin_pirin_C"/>
    <property type="match status" value="1"/>
</dbReference>
<dbReference type="InterPro" id="IPR014710">
    <property type="entry name" value="RmlC-like_jellyroll"/>
</dbReference>
<comment type="caution">
    <text evidence="6">The sequence shown here is derived from an EMBL/GenBank/DDBJ whole genome shotgun (WGS) entry which is preliminary data.</text>
</comment>
<dbReference type="InterPro" id="IPR012093">
    <property type="entry name" value="Pirin"/>
</dbReference>
<feature type="binding site" evidence="2">
    <location>
        <position position="62"/>
    </location>
    <ligand>
        <name>Fe cation</name>
        <dbReference type="ChEBI" id="CHEBI:24875"/>
    </ligand>
</feature>
<dbReference type="EMBL" id="VOOR01000049">
    <property type="protein sequence ID" value="TXB61676.1"/>
    <property type="molecule type" value="Genomic_DNA"/>
</dbReference>
<sequence>MLYRGVANIQASEEIDMGAATVKQPLPTVKIEQVDPFLLLHHFGPYHTQPMEDPLDVGPHPHRGFEPVTFLYQGGIRHKDSRGNEGILKAGDVQWMTAGRGIIHSERASREFRESGGTLEGIQLWINLPKKDKMVQPAYQEIRAADMPVLSEDHGRARTKLVAGQLKGLTGPARTHTQVIAAQISLSKGGFTEAPLPAGHNALIYILHGHVQVNENWDYRAEHLLQFHQQGEGIALRGLAEESEVLLLAGAPIGEPVAQWGPYVMNTQTEVMEAMRDYQMGKMGFYTEY</sequence>
<dbReference type="InterPro" id="IPR008778">
    <property type="entry name" value="Pirin_C_dom"/>
</dbReference>
<protein>
    <submittedName>
        <fullName evidence="6">Pirin family protein</fullName>
    </submittedName>
</protein>
<dbReference type="RefSeq" id="WP_147168963.1">
    <property type="nucleotide sequence ID" value="NZ_VOOR01000049.1"/>
</dbReference>
<evidence type="ECO:0000256" key="2">
    <source>
        <dbReference type="PIRSR" id="PIRSR006232-1"/>
    </source>
</evidence>
<feature type="binding site" evidence="2">
    <location>
        <position position="60"/>
    </location>
    <ligand>
        <name>Fe cation</name>
        <dbReference type="ChEBI" id="CHEBI:24875"/>
    </ligand>
</feature>
<dbReference type="GO" id="GO:0046872">
    <property type="term" value="F:metal ion binding"/>
    <property type="evidence" value="ECO:0007669"/>
    <property type="project" value="UniProtKB-KW"/>
</dbReference>
<evidence type="ECO:0000313" key="6">
    <source>
        <dbReference type="EMBL" id="TXB61676.1"/>
    </source>
</evidence>
<reference evidence="6 7" key="1">
    <citation type="submission" date="2019-08" db="EMBL/GenBank/DDBJ databases">
        <title>Genome of Phaeodactylibacter luteus.</title>
        <authorList>
            <person name="Bowman J.P."/>
        </authorList>
    </citation>
    <scope>NUCLEOTIDE SEQUENCE [LARGE SCALE GENOMIC DNA]</scope>
    <source>
        <strain evidence="6 7">KCTC 42180</strain>
    </source>
</reference>
<gene>
    <name evidence="6" type="ORF">FRY97_18005</name>
</gene>
<organism evidence="6 7">
    <name type="scientific">Phaeodactylibacter luteus</name>
    <dbReference type="NCBI Taxonomy" id="1564516"/>
    <lineage>
        <taxon>Bacteria</taxon>
        <taxon>Pseudomonadati</taxon>
        <taxon>Bacteroidota</taxon>
        <taxon>Saprospiria</taxon>
        <taxon>Saprospirales</taxon>
        <taxon>Haliscomenobacteraceae</taxon>
        <taxon>Phaeodactylibacter</taxon>
    </lineage>
</organism>
<evidence type="ECO:0000256" key="3">
    <source>
        <dbReference type="RuleBase" id="RU003457"/>
    </source>
</evidence>
<dbReference type="Gene3D" id="2.60.120.10">
    <property type="entry name" value="Jelly Rolls"/>
    <property type="match status" value="2"/>
</dbReference>
<comment type="cofactor">
    <cofactor evidence="2">
        <name>Fe cation</name>
        <dbReference type="ChEBI" id="CHEBI:24875"/>
    </cofactor>
    <text evidence="2">Binds 1 Fe cation per subunit.</text>
</comment>
<evidence type="ECO:0000313" key="7">
    <source>
        <dbReference type="Proteomes" id="UP000321580"/>
    </source>
</evidence>
<dbReference type="Proteomes" id="UP000321580">
    <property type="component" value="Unassembled WGS sequence"/>
</dbReference>